<dbReference type="RefSeq" id="WP_207279418.1">
    <property type="nucleotide sequence ID" value="NZ_JAFLEQ010000016.1"/>
</dbReference>
<dbReference type="GO" id="GO:0050660">
    <property type="term" value="F:flavin adenine dinucleotide binding"/>
    <property type="evidence" value="ECO:0007669"/>
    <property type="project" value="InterPro"/>
</dbReference>
<name>A0A939E201_9CORY</name>
<dbReference type="GO" id="GO:0009055">
    <property type="term" value="F:electron transfer activity"/>
    <property type="evidence" value="ECO:0007669"/>
    <property type="project" value="InterPro"/>
</dbReference>
<dbReference type="PANTHER" id="PTHR43153:SF1">
    <property type="entry name" value="ELECTRON TRANSFER FLAVOPROTEIN SUBUNIT ALPHA, MITOCHONDRIAL"/>
    <property type="match status" value="1"/>
</dbReference>
<reference evidence="6" key="1">
    <citation type="submission" date="2021-03" db="EMBL/GenBank/DDBJ databases">
        <authorList>
            <person name="Sun Q."/>
        </authorList>
    </citation>
    <scope>NUCLEOTIDE SEQUENCE</scope>
    <source>
        <strain evidence="6">CCM 8862</strain>
    </source>
</reference>
<organism evidence="6 7">
    <name type="scientific">Corynebacterium mendelii</name>
    <dbReference type="NCBI Taxonomy" id="2765362"/>
    <lineage>
        <taxon>Bacteria</taxon>
        <taxon>Bacillati</taxon>
        <taxon>Actinomycetota</taxon>
        <taxon>Actinomycetes</taxon>
        <taxon>Mycobacteriales</taxon>
        <taxon>Corynebacteriaceae</taxon>
        <taxon>Corynebacterium</taxon>
    </lineage>
</organism>
<sequence length="319" mass="32041">MTNTYVLVQHQAGRIDGVTAELITAAAPLGDVWAVVTGSPGTAAGMADELAALGAVTIVAAESADAASRVVLPEVDALSILAADNPGPVVVAAGATGNEIAGRVAARVASGVLCDVVGINADRTANLSVLGDTYQVSAAVGGDSPVYTLRPGAVDAQPVPAAGDIVELAMPQAGDKDVTVASFTPAIQQARPDLAQAKTVVAGGRGVGSREGFETLLEPLADSLGGAVGCTRDAVDEDYYGAAYQIGQTGVTCSPELYIGFGISGAIQHKAGMQTARTIVCVNNDEDAPLFDIADFGVVGDLAEIAPKLTAEITRRTGK</sequence>
<dbReference type="InterPro" id="IPR001308">
    <property type="entry name" value="ETF_a/FixB"/>
</dbReference>
<dbReference type="GO" id="GO:0033539">
    <property type="term" value="P:fatty acid beta-oxidation using acyl-CoA dehydrogenase"/>
    <property type="evidence" value="ECO:0007669"/>
    <property type="project" value="TreeGrafter"/>
</dbReference>
<feature type="binding site" evidence="4">
    <location>
        <position position="205"/>
    </location>
    <ligand>
        <name>FAD</name>
        <dbReference type="ChEBI" id="CHEBI:57692"/>
    </ligand>
</feature>
<evidence type="ECO:0000256" key="3">
    <source>
        <dbReference type="ARBA" id="ARBA00025649"/>
    </source>
</evidence>
<dbReference type="InterPro" id="IPR029035">
    <property type="entry name" value="DHS-like_NAD/FAD-binding_dom"/>
</dbReference>
<comment type="similarity">
    <text evidence="1">Belongs to the ETF alpha-subunit/FixB family.</text>
</comment>
<evidence type="ECO:0000256" key="4">
    <source>
        <dbReference type="PIRSR" id="PIRSR000089-1"/>
    </source>
</evidence>
<dbReference type="InterPro" id="IPR014731">
    <property type="entry name" value="ETF_asu_C"/>
</dbReference>
<protein>
    <submittedName>
        <fullName evidence="6">Electron transfer flavoprotein subunit alpha/FixB family protein</fullName>
    </submittedName>
</protein>
<dbReference type="Gene3D" id="3.40.50.620">
    <property type="entry name" value="HUPs"/>
    <property type="match status" value="1"/>
</dbReference>
<keyword evidence="4" id="KW-0274">FAD</keyword>
<proteinExistence type="inferred from homology"/>
<dbReference type="Proteomes" id="UP000664332">
    <property type="component" value="Unassembled WGS sequence"/>
</dbReference>
<dbReference type="PANTHER" id="PTHR43153">
    <property type="entry name" value="ELECTRON TRANSFER FLAVOPROTEIN ALPHA"/>
    <property type="match status" value="1"/>
</dbReference>
<dbReference type="InterPro" id="IPR014729">
    <property type="entry name" value="Rossmann-like_a/b/a_fold"/>
</dbReference>
<feature type="domain" description="Electron transfer flavoprotein alpha/beta-subunit N-terminal" evidence="5">
    <location>
        <begin position="4"/>
        <end position="180"/>
    </location>
</feature>
<feature type="binding site" evidence="4">
    <location>
        <position position="283"/>
    </location>
    <ligand>
        <name>FAD</name>
        <dbReference type="ChEBI" id="CHEBI:57692"/>
    </ligand>
</feature>
<dbReference type="Gene3D" id="3.40.50.1220">
    <property type="entry name" value="TPP-binding domain"/>
    <property type="match status" value="1"/>
</dbReference>
<dbReference type="PIRSF" id="PIRSF000089">
    <property type="entry name" value="Electra_flavoP_a"/>
    <property type="match status" value="1"/>
</dbReference>
<dbReference type="EMBL" id="JAFLEQ010000016">
    <property type="protein sequence ID" value="MBN9644969.1"/>
    <property type="molecule type" value="Genomic_DNA"/>
</dbReference>
<dbReference type="AlphaFoldDB" id="A0A939E201"/>
<comment type="function">
    <text evidence="3">The electron transfer flavoprotein serves as a specific electron acceptor for other dehydrogenases. It transfers the electrons to the main respiratory chain via ETF-ubiquinone oxidoreductase (ETF dehydrogenase).</text>
</comment>
<evidence type="ECO:0000259" key="5">
    <source>
        <dbReference type="SMART" id="SM00893"/>
    </source>
</evidence>
<evidence type="ECO:0000256" key="2">
    <source>
        <dbReference type="ARBA" id="ARBA00011355"/>
    </source>
</evidence>
<dbReference type="InterPro" id="IPR014730">
    <property type="entry name" value="ETF_a/b_N"/>
</dbReference>
<dbReference type="Pfam" id="PF01012">
    <property type="entry name" value="ETF"/>
    <property type="match status" value="1"/>
</dbReference>
<comment type="caution">
    <text evidence="6">The sequence shown here is derived from an EMBL/GenBank/DDBJ whole genome shotgun (WGS) entry which is preliminary data.</text>
</comment>
<dbReference type="SUPFAM" id="SSF52402">
    <property type="entry name" value="Adenine nucleotide alpha hydrolases-like"/>
    <property type="match status" value="1"/>
</dbReference>
<feature type="binding site" evidence="4">
    <location>
        <begin position="245"/>
        <end position="249"/>
    </location>
    <ligand>
        <name>FAD</name>
        <dbReference type="ChEBI" id="CHEBI:57692"/>
    </ligand>
</feature>
<accession>A0A939E201</accession>
<dbReference type="Pfam" id="PF00766">
    <property type="entry name" value="ETF_alpha"/>
    <property type="match status" value="1"/>
</dbReference>
<evidence type="ECO:0000313" key="6">
    <source>
        <dbReference type="EMBL" id="MBN9644969.1"/>
    </source>
</evidence>
<gene>
    <name evidence="6" type="ORF">JZY06_10155</name>
</gene>
<evidence type="ECO:0000313" key="7">
    <source>
        <dbReference type="Proteomes" id="UP000664332"/>
    </source>
</evidence>
<evidence type="ECO:0000256" key="1">
    <source>
        <dbReference type="ARBA" id="ARBA00005817"/>
    </source>
</evidence>
<comment type="cofactor">
    <cofactor evidence="4">
        <name>FAD</name>
        <dbReference type="ChEBI" id="CHEBI:57692"/>
    </cofactor>
    <text evidence="4">Binds 1 FAD per dimer.</text>
</comment>
<keyword evidence="4" id="KW-0285">Flavoprotein</keyword>
<keyword evidence="7" id="KW-1185">Reference proteome</keyword>
<dbReference type="SMART" id="SM00893">
    <property type="entry name" value="ETF"/>
    <property type="match status" value="1"/>
</dbReference>
<dbReference type="SUPFAM" id="SSF52467">
    <property type="entry name" value="DHS-like NAD/FAD-binding domain"/>
    <property type="match status" value="1"/>
</dbReference>
<feature type="binding site" evidence="4">
    <location>
        <begin position="231"/>
        <end position="232"/>
    </location>
    <ligand>
        <name>FAD</name>
        <dbReference type="ChEBI" id="CHEBI:57692"/>
    </ligand>
</feature>
<feature type="binding site" evidence="4">
    <location>
        <begin position="262"/>
        <end position="269"/>
    </location>
    <ligand>
        <name>FAD</name>
        <dbReference type="ChEBI" id="CHEBI:57692"/>
    </ligand>
</feature>
<comment type="subunit">
    <text evidence="2">Heterodimer of an alpha and a beta subunit.</text>
</comment>